<protein>
    <submittedName>
        <fullName evidence="3">Response regulator transcription factor</fullName>
    </submittedName>
</protein>
<organism evidence="3">
    <name type="scientific">Tunturiibacter gelidiferens</name>
    <dbReference type="NCBI Taxonomy" id="3069689"/>
    <lineage>
        <taxon>Bacteria</taxon>
        <taxon>Pseudomonadati</taxon>
        <taxon>Acidobacteriota</taxon>
        <taxon>Terriglobia</taxon>
        <taxon>Terriglobales</taxon>
        <taxon>Acidobacteriaceae</taxon>
        <taxon>Tunturiibacter</taxon>
    </lineage>
</organism>
<reference evidence="3" key="2">
    <citation type="journal article" date="2024" name="Environ. Microbiol.">
        <title>Genome analysis and description of Tunturibacter gen. nov. expands the diversity of Terriglobia in tundra soils.</title>
        <authorList>
            <person name="Messyasz A."/>
            <person name="Mannisto M.K."/>
            <person name="Kerkhof L.J."/>
            <person name="Haggblom M.M."/>
        </authorList>
    </citation>
    <scope>NUCLEOTIDE SEQUENCE</scope>
    <source>
        <strain evidence="3">M8UP39</strain>
    </source>
</reference>
<dbReference type="Pfam" id="PF00072">
    <property type="entry name" value="Response_reg"/>
    <property type="match status" value="1"/>
</dbReference>
<dbReference type="KEGG" id="tgi:RBB81_08465"/>
<feature type="modified residue" description="4-aspartylphosphate" evidence="1">
    <location>
        <position position="52"/>
    </location>
</feature>
<name>A0AAU7Z775_9BACT</name>
<dbReference type="GO" id="GO:0000160">
    <property type="term" value="P:phosphorelay signal transduction system"/>
    <property type="evidence" value="ECO:0007669"/>
    <property type="project" value="InterPro"/>
</dbReference>
<sequence length="128" mass="14077">MITLLLADDNPRMLAALVQLLQREFVIVDALASGEEVLAKSDTVCPDIILLDISLGDLTAFQVSDQLRRRGCPSRIVFLSVHENPEFVRAAIEIGAFGYVFKSQISRDLVNALHAVAEGNQFFSNSET</sequence>
<dbReference type="InterPro" id="IPR011006">
    <property type="entry name" value="CheY-like_superfamily"/>
</dbReference>
<dbReference type="AlphaFoldDB" id="A0AAU7Z775"/>
<evidence type="ECO:0000313" key="3">
    <source>
        <dbReference type="EMBL" id="XCB24685.1"/>
    </source>
</evidence>
<dbReference type="RefSeq" id="WP_353073909.1">
    <property type="nucleotide sequence ID" value="NZ_JACCCV010000001.1"/>
</dbReference>
<dbReference type="InterPro" id="IPR058245">
    <property type="entry name" value="NreC/VraR/RcsB-like_REC"/>
</dbReference>
<dbReference type="CDD" id="cd17535">
    <property type="entry name" value="REC_NarL-like"/>
    <property type="match status" value="1"/>
</dbReference>
<dbReference type="InterPro" id="IPR001789">
    <property type="entry name" value="Sig_transdc_resp-reg_receiver"/>
</dbReference>
<dbReference type="Gene3D" id="3.40.50.2300">
    <property type="match status" value="1"/>
</dbReference>
<dbReference type="PANTHER" id="PTHR45566:SF2">
    <property type="entry name" value="NARL SUBFAMILY"/>
    <property type="match status" value="1"/>
</dbReference>
<evidence type="ECO:0000256" key="1">
    <source>
        <dbReference type="PROSITE-ProRule" id="PRU00169"/>
    </source>
</evidence>
<evidence type="ECO:0000259" key="2">
    <source>
        <dbReference type="PROSITE" id="PS50110"/>
    </source>
</evidence>
<dbReference type="SUPFAM" id="SSF52172">
    <property type="entry name" value="CheY-like"/>
    <property type="match status" value="1"/>
</dbReference>
<accession>A0AAU7Z775</accession>
<feature type="domain" description="Response regulatory" evidence="2">
    <location>
        <begin position="3"/>
        <end position="117"/>
    </location>
</feature>
<dbReference type="SMART" id="SM00448">
    <property type="entry name" value="REC"/>
    <property type="match status" value="1"/>
</dbReference>
<proteinExistence type="predicted"/>
<dbReference type="PANTHER" id="PTHR45566">
    <property type="entry name" value="HTH-TYPE TRANSCRIPTIONAL REGULATOR YHJB-RELATED"/>
    <property type="match status" value="1"/>
</dbReference>
<reference evidence="3" key="1">
    <citation type="submission" date="2023-08" db="EMBL/GenBank/DDBJ databases">
        <authorList>
            <person name="Messyasz A."/>
            <person name="Mannisto M.K."/>
            <person name="Kerkhof L.J."/>
            <person name="Haggblom M."/>
        </authorList>
    </citation>
    <scope>NUCLEOTIDE SEQUENCE</scope>
    <source>
        <strain evidence="3">M8UP39</strain>
    </source>
</reference>
<dbReference type="PROSITE" id="PS50110">
    <property type="entry name" value="RESPONSE_REGULATORY"/>
    <property type="match status" value="1"/>
</dbReference>
<dbReference type="EMBL" id="CP132938">
    <property type="protein sequence ID" value="XCB24685.1"/>
    <property type="molecule type" value="Genomic_DNA"/>
</dbReference>
<dbReference type="InterPro" id="IPR051015">
    <property type="entry name" value="EvgA-like"/>
</dbReference>
<gene>
    <name evidence="3" type="ORF">RBB81_08465</name>
</gene>
<keyword evidence="1" id="KW-0597">Phosphoprotein</keyword>